<evidence type="ECO:0000313" key="4">
    <source>
        <dbReference type="EMBL" id="CAI3996949.1"/>
    </source>
</evidence>
<sequence>MYFIAVALSFALCASLFMLSIYSGALVEQSCSRISFFHHVVAAILGAWAHYCYQEHLDEAAFGANDRFPVAVLLQHFNLGYFLYDTVHVAVWDQKFLEHHFIAIAGYASSEIANVFGLANAVNTWITEVGSLMYSAYLIKRSDHLYLAFVLCYTLSRMYFAYWSLVVLNQVWEVLQNGAGARVMPFWAPYCAASLQILLFGVNATFVATHWRKLLKRSKRDGTVTGLLEDVQCLRQRLDLLDQRRNEPVKDSEKRFNELSTQIQAIEHQSRMSQSALDEFQRRQANGRIGGRERRKVARQRRWEQSLEDFRSFAGELAQHRSGSRSQLRPSESPSTDARLRKLEERQDFSETALAALQMQVEEGLRRFSTGHPQGDGEDAREASCGVDPETLRQSTASERGLMALERKTSGQIQDLSSAVAGLRVRVDGQLQRMSALAERLESSSSSSGLVALRTEVAQRSQEQQRCETEMAVLRNKMQDFAESCDDSIADIKEVGTWGALTIIAGLPEKGTGLSGLSP</sequence>
<keyword evidence="3" id="KW-0732">Signal</keyword>
<evidence type="ECO:0000256" key="2">
    <source>
        <dbReference type="SAM" id="Phobius"/>
    </source>
</evidence>
<feature type="region of interest" description="Disordered" evidence="1">
    <location>
        <begin position="282"/>
        <end position="301"/>
    </location>
</feature>
<keyword evidence="2" id="KW-0812">Transmembrane</keyword>
<dbReference type="EMBL" id="CAMXCT010002269">
    <property type="protein sequence ID" value="CAI3996949.1"/>
    <property type="molecule type" value="Genomic_DNA"/>
</dbReference>
<dbReference type="OrthoDB" id="444402at2759"/>
<dbReference type="EMBL" id="CAMXCT020002269">
    <property type="protein sequence ID" value="CAL1150324.1"/>
    <property type="molecule type" value="Genomic_DNA"/>
</dbReference>
<feature type="transmembrane region" description="Helical" evidence="2">
    <location>
        <begin position="145"/>
        <end position="166"/>
    </location>
</feature>
<feature type="region of interest" description="Disordered" evidence="1">
    <location>
        <begin position="317"/>
        <end position="338"/>
    </location>
</feature>
<protein>
    <submittedName>
        <fullName evidence="6">TLC domain-containing protein</fullName>
    </submittedName>
</protein>
<comment type="caution">
    <text evidence="4">The sequence shown here is derived from an EMBL/GenBank/DDBJ whole genome shotgun (WGS) entry which is preliminary data.</text>
</comment>
<evidence type="ECO:0000256" key="1">
    <source>
        <dbReference type="SAM" id="MobiDB-lite"/>
    </source>
</evidence>
<evidence type="ECO:0000313" key="6">
    <source>
        <dbReference type="EMBL" id="CAL4784261.1"/>
    </source>
</evidence>
<keyword evidence="7" id="KW-1185">Reference proteome</keyword>
<feature type="compositionally biased region" description="Polar residues" evidence="1">
    <location>
        <begin position="324"/>
        <end position="336"/>
    </location>
</feature>
<evidence type="ECO:0000313" key="7">
    <source>
        <dbReference type="Proteomes" id="UP001152797"/>
    </source>
</evidence>
<dbReference type="EMBL" id="CAMXCT030002269">
    <property type="protein sequence ID" value="CAL4784261.1"/>
    <property type="molecule type" value="Genomic_DNA"/>
</dbReference>
<feature type="signal peptide" evidence="3">
    <location>
        <begin position="1"/>
        <end position="27"/>
    </location>
</feature>
<dbReference type="Proteomes" id="UP001152797">
    <property type="component" value="Unassembled WGS sequence"/>
</dbReference>
<evidence type="ECO:0000313" key="5">
    <source>
        <dbReference type="EMBL" id="CAL1150324.1"/>
    </source>
</evidence>
<evidence type="ECO:0000256" key="3">
    <source>
        <dbReference type="SAM" id="SignalP"/>
    </source>
</evidence>
<feature type="chain" id="PRO_5043272450" evidence="3">
    <location>
        <begin position="28"/>
        <end position="519"/>
    </location>
</feature>
<keyword evidence="2" id="KW-0472">Membrane</keyword>
<name>A0A9P1G0Z4_9DINO</name>
<feature type="transmembrane region" description="Helical" evidence="2">
    <location>
        <begin position="35"/>
        <end position="53"/>
    </location>
</feature>
<reference evidence="4" key="1">
    <citation type="submission" date="2022-10" db="EMBL/GenBank/DDBJ databases">
        <authorList>
            <person name="Chen Y."/>
            <person name="Dougan E. K."/>
            <person name="Chan C."/>
            <person name="Rhodes N."/>
            <person name="Thang M."/>
        </authorList>
    </citation>
    <scope>NUCLEOTIDE SEQUENCE</scope>
</reference>
<feature type="transmembrane region" description="Helical" evidence="2">
    <location>
        <begin position="186"/>
        <end position="211"/>
    </location>
</feature>
<organism evidence="4">
    <name type="scientific">Cladocopium goreaui</name>
    <dbReference type="NCBI Taxonomy" id="2562237"/>
    <lineage>
        <taxon>Eukaryota</taxon>
        <taxon>Sar</taxon>
        <taxon>Alveolata</taxon>
        <taxon>Dinophyceae</taxon>
        <taxon>Suessiales</taxon>
        <taxon>Symbiodiniaceae</taxon>
        <taxon>Cladocopium</taxon>
    </lineage>
</organism>
<dbReference type="AlphaFoldDB" id="A0A9P1G0Z4"/>
<proteinExistence type="predicted"/>
<keyword evidence="2" id="KW-1133">Transmembrane helix</keyword>
<gene>
    <name evidence="4" type="ORF">C1SCF055_LOCUS23379</name>
</gene>
<accession>A0A9P1G0Z4</accession>
<reference evidence="5" key="2">
    <citation type="submission" date="2024-04" db="EMBL/GenBank/DDBJ databases">
        <authorList>
            <person name="Chen Y."/>
            <person name="Shah S."/>
            <person name="Dougan E. K."/>
            <person name="Thang M."/>
            <person name="Chan C."/>
        </authorList>
    </citation>
    <scope>NUCLEOTIDE SEQUENCE [LARGE SCALE GENOMIC DNA]</scope>
</reference>
<feature type="region of interest" description="Disordered" evidence="1">
    <location>
        <begin position="369"/>
        <end position="388"/>
    </location>
</feature>